<dbReference type="Proteomes" id="UP000568380">
    <property type="component" value="Unassembled WGS sequence"/>
</dbReference>
<reference evidence="1 2" key="1">
    <citation type="submission" date="2020-08" db="EMBL/GenBank/DDBJ databases">
        <title>Genomic Encyclopedia of Type Strains, Phase IV (KMG-IV): sequencing the most valuable type-strain genomes for metagenomic binning, comparative biology and taxonomic classification.</title>
        <authorList>
            <person name="Goeker M."/>
        </authorList>
    </citation>
    <scope>NUCLEOTIDE SEQUENCE [LARGE SCALE GENOMIC DNA]</scope>
    <source>
        <strain evidence="1 2">DSM 45385</strain>
    </source>
</reference>
<evidence type="ECO:0008006" key="3">
    <source>
        <dbReference type="Google" id="ProtNLM"/>
    </source>
</evidence>
<comment type="caution">
    <text evidence="1">The sequence shown here is derived from an EMBL/GenBank/DDBJ whole genome shotgun (WGS) entry which is preliminary data.</text>
</comment>
<evidence type="ECO:0000313" key="2">
    <source>
        <dbReference type="Proteomes" id="UP000568380"/>
    </source>
</evidence>
<dbReference type="AlphaFoldDB" id="A0A7W8ELI6"/>
<dbReference type="EMBL" id="JACHIN010000018">
    <property type="protein sequence ID" value="MBB5083696.1"/>
    <property type="molecule type" value="Genomic_DNA"/>
</dbReference>
<gene>
    <name evidence="1" type="ORF">HNR40_009201</name>
</gene>
<protein>
    <recommendedName>
        <fullName evidence="3">WD40 repeat domain-containing protein</fullName>
    </recommendedName>
</protein>
<evidence type="ECO:0000313" key="1">
    <source>
        <dbReference type="EMBL" id="MBB5083696.1"/>
    </source>
</evidence>
<name>A0A7W8ELI6_9ACTN</name>
<organism evidence="1 2">
    <name type="scientific">Nonomuraea endophytica</name>
    <dbReference type="NCBI Taxonomy" id="714136"/>
    <lineage>
        <taxon>Bacteria</taxon>
        <taxon>Bacillati</taxon>
        <taxon>Actinomycetota</taxon>
        <taxon>Actinomycetes</taxon>
        <taxon>Streptosporangiales</taxon>
        <taxon>Streptosporangiaceae</taxon>
        <taxon>Nonomuraea</taxon>
    </lineage>
</organism>
<dbReference type="RefSeq" id="WP_246510509.1">
    <property type="nucleotide sequence ID" value="NZ_JACHIN010000018.1"/>
</dbReference>
<sequence>MIALALSSDGQKLAGADDAGQVRMWRLRLPSDPRAEVCATVSSRALTAAEWARYVPGEPYRPPC</sequence>
<accession>A0A7W8ELI6</accession>
<keyword evidence="2" id="KW-1185">Reference proteome</keyword>
<proteinExistence type="predicted"/>